<dbReference type="InterPro" id="IPR001296">
    <property type="entry name" value="Glyco_trans_1"/>
</dbReference>
<dbReference type="PANTHER" id="PTHR12526">
    <property type="entry name" value="GLYCOSYLTRANSFERASE"/>
    <property type="match status" value="1"/>
</dbReference>
<accession>A0A5J5LLN5</accession>
<proteinExistence type="predicted"/>
<evidence type="ECO:0000259" key="3">
    <source>
        <dbReference type="Pfam" id="PF00534"/>
    </source>
</evidence>
<dbReference type="CDD" id="cd03801">
    <property type="entry name" value="GT4_PimA-like"/>
    <property type="match status" value="1"/>
</dbReference>
<evidence type="ECO:0000256" key="2">
    <source>
        <dbReference type="ARBA" id="ARBA00022679"/>
    </source>
</evidence>
<dbReference type="PANTHER" id="PTHR12526:SF629">
    <property type="entry name" value="TEICHURONIC ACID BIOSYNTHESIS GLYCOSYLTRANSFERASE TUAH-RELATED"/>
    <property type="match status" value="1"/>
</dbReference>
<dbReference type="Gene3D" id="3.40.50.2000">
    <property type="entry name" value="Glycogen Phosphorylase B"/>
    <property type="match status" value="2"/>
</dbReference>
<dbReference type="Pfam" id="PF13579">
    <property type="entry name" value="Glyco_trans_4_4"/>
    <property type="match status" value="1"/>
</dbReference>
<dbReference type="RefSeq" id="WP_151103614.1">
    <property type="nucleotide sequence ID" value="NZ_RQWK01000001.1"/>
</dbReference>
<dbReference type="AlphaFoldDB" id="A0A5J5LLN5"/>
<dbReference type="GO" id="GO:0016757">
    <property type="term" value="F:glycosyltransferase activity"/>
    <property type="evidence" value="ECO:0007669"/>
    <property type="project" value="UniProtKB-KW"/>
</dbReference>
<gene>
    <name evidence="5" type="ORF">EGO51_11370</name>
</gene>
<reference evidence="5 6" key="1">
    <citation type="submission" date="2018-11" db="EMBL/GenBank/DDBJ databases">
        <title>Genomic analysis of Haloarcula hispanica CBA1121.</title>
        <authorList>
            <person name="Kim Y.B."/>
            <person name="Roh S.W."/>
        </authorList>
    </citation>
    <scope>NUCLEOTIDE SEQUENCE [LARGE SCALE GENOMIC DNA]</scope>
    <source>
        <strain evidence="5 6">CBA1121</strain>
    </source>
</reference>
<dbReference type="SUPFAM" id="SSF53756">
    <property type="entry name" value="UDP-Glycosyltransferase/glycogen phosphorylase"/>
    <property type="match status" value="1"/>
</dbReference>
<evidence type="ECO:0000259" key="4">
    <source>
        <dbReference type="Pfam" id="PF13579"/>
    </source>
</evidence>
<evidence type="ECO:0000313" key="5">
    <source>
        <dbReference type="EMBL" id="KAA9410375.1"/>
    </source>
</evidence>
<name>A0A5J5LLN5_HALHI</name>
<feature type="domain" description="Glycosyl transferase family 1" evidence="3">
    <location>
        <begin position="186"/>
        <end position="356"/>
    </location>
</feature>
<dbReference type="Proteomes" id="UP000326244">
    <property type="component" value="Unassembled WGS sequence"/>
</dbReference>
<dbReference type="Pfam" id="PF00534">
    <property type="entry name" value="Glycos_transf_1"/>
    <property type="match status" value="1"/>
</dbReference>
<protein>
    <submittedName>
        <fullName evidence="5">Glycosyltransferase family 1 protein</fullName>
    </submittedName>
</protein>
<organism evidence="5 6">
    <name type="scientific">Haloarcula hispanica</name>
    <dbReference type="NCBI Taxonomy" id="51589"/>
    <lineage>
        <taxon>Archaea</taxon>
        <taxon>Methanobacteriati</taxon>
        <taxon>Methanobacteriota</taxon>
        <taxon>Stenosarchaea group</taxon>
        <taxon>Halobacteria</taxon>
        <taxon>Halobacteriales</taxon>
        <taxon>Haloarculaceae</taxon>
        <taxon>Haloarcula</taxon>
    </lineage>
</organism>
<evidence type="ECO:0000313" key="6">
    <source>
        <dbReference type="Proteomes" id="UP000326244"/>
    </source>
</evidence>
<feature type="domain" description="Glycosyltransferase subfamily 4-like N-terminal" evidence="4">
    <location>
        <begin position="17"/>
        <end position="152"/>
    </location>
</feature>
<keyword evidence="1" id="KW-0328">Glycosyltransferase</keyword>
<sequence length="383" mass="42940">MHVCFLGHQEYPANYVTAFNEYTRELAEQGVDVSVIAVKQSESESKYETVDGVEVYRIPSDASTAFSYRPTLFAFRAFRLIDRLCEAQDIDILHMRAFPNLGIALRPLPGLDRPQVTIADVRGTAISSEFFDWVSRVGIRAQQHLIDGMIVIDEGVADNILGPDNDAAILPIGADFSLFFPGNNKALRSSWGVKPEDTVLGYTGIFYPTRELDRLVRAFATATEDREDVYLVMVGGGPERNKLEQLAVKLGIKDRVIFTGEVPFKAVPKHVRAFDIGLAYVRDSVQYRDQPPLKTIEFLASGLPVIGTDTPGNRRFIEDEVNGLIASDSPSKFAERLERLLDEDALRKSLRQNARDSVSQFDYTNIVRDRLIPVYKSFLESHS</sequence>
<keyword evidence="2 5" id="KW-0808">Transferase</keyword>
<dbReference type="EMBL" id="RQWK01000001">
    <property type="protein sequence ID" value="KAA9410375.1"/>
    <property type="molecule type" value="Genomic_DNA"/>
</dbReference>
<comment type="caution">
    <text evidence="5">The sequence shown here is derived from an EMBL/GenBank/DDBJ whole genome shotgun (WGS) entry which is preliminary data.</text>
</comment>
<evidence type="ECO:0000256" key="1">
    <source>
        <dbReference type="ARBA" id="ARBA00022676"/>
    </source>
</evidence>
<dbReference type="InterPro" id="IPR028098">
    <property type="entry name" value="Glyco_trans_4-like_N"/>
</dbReference>